<dbReference type="OMA" id="IMFIIQW"/>
<dbReference type="Pfam" id="PF00324">
    <property type="entry name" value="AA_permease"/>
    <property type="match status" value="1"/>
</dbReference>
<proteinExistence type="inferred from homology"/>
<dbReference type="PANTHER" id="PTHR11827:SF6">
    <property type="entry name" value="SOLUTE CARRIER FAMILY 12 MEMBER 8"/>
    <property type="match status" value="1"/>
</dbReference>
<dbReference type="GO" id="GO:0015379">
    <property type="term" value="F:potassium:chloride symporter activity"/>
    <property type="evidence" value="ECO:0007669"/>
    <property type="project" value="TreeGrafter"/>
</dbReference>
<dbReference type="FunFam" id="1.20.1740.10:FF:000030">
    <property type="entry name" value="solute carrier family 12 member 8"/>
    <property type="match status" value="1"/>
</dbReference>
<feature type="transmembrane region" description="Helical" evidence="14">
    <location>
        <begin position="393"/>
        <end position="411"/>
    </location>
</feature>
<feature type="transmembrane region" description="Helical" evidence="14">
    <location>
        <begin position="216"/>
        <end position="237"/>
    </location>
</feature>
<dbReference type="GO" id="GO:1990573">
    <property type="term" value="P:potassium ion import across plasma membrane"/>
    <property type="evidence" value="ECO:0007669"/>
    <property type="project" value="TreeGrafter"/>
</dbReference>
<evidence type="ECO:0000256" key="1">
    <source>
        <dbReference type="ARBA" id="ARBA00004141"/>
    </source>
</evidence>
<protein>
    <recommendedName>
        <fullName evidence="12">Solute carrier family 12 member 8</fullName>
    </recommendedName>
</protein>
<feature type="transmembrane region" description="Helical" evidence="14">
    <location>
        <begin position="335"/>
        <end position="352"/>
    </location>
</feature>
<keyword evidence="8 14" id="KW-1133">Transmembrane helix</keyword>
<evidence type="ECO:0000256" key="9">
    <source>
        <dbReference type="ARBA" id="ARBA00023065"/>
    </source>
</evidence>
<feature type="transmembrane region" description="Helical" evidence="14">
    <location>
        <begin position="301"/>
        <end position="323"/>
    </location>
</feature>
<dbReference type="EMBL" id="UFQT01000897">
    <property type="protein sequence ID" value="SSX27885.1"/>
    <property type="molecule type" value="Genomic_DNA"/>
</dbReference>
<evidence type="ECO:0000256" key="7">
    <source>
        <dbReference type="ARBA" id="ARBA00022958"/>
    </source>
</evidence>
<sequence>MPRNNTNSQNNDLNYTRYGFGDEPASRQATGFVDLDYANECDFTHPSAANDIYQTGDKPWWRSNFFISQPVLFGTWDGVFTSCLINIFGVIVFLRSGWMVAQAGIIASLLIIFCSVVIGLVSVLSAIGIVERCRVESGGVYFLISHTMGSRIAGSFGLLYCFGQAVGCALNVLGFGESLADLLGLKNVWMIRLLAACAVLVLAVINVAGVKWVVKLQFALLIILLLSALDFMVGTFVSTDPEHGIEGWGEGNFGKNLWPQYQDGYTWFRVFGVFFPTITGVLAGINMSGDLRRPSSDIPNGTLTAFSTATFLYMVFVLFLGAICTRETLLTDFSVAAKASAVSVLLLAGVYVSSMSSCLGAMYGTPRVLQSIALENVIPRMNILGTGRGANKIPIYAMVVVATITITFIFIGDINTLAPIVTMPFLLTYACIDYSYFALAQTFDIQVNREERFRIQAHSPSYGATNTYTDDLDHLFPERTHHKSLHQSTSSQNVNNDVTSPGTNGTTSTVETPQVEDTTASVTDTASVNNSQFDVNDEEPIAAQSRPTIHSKTQNWYSGFCNRYASLLGAAIKILVMFLVNWIYAIFCISIVFIVWYYIGTANPAVKPGLAHEFRLFVWLKNSLFRCFGKRQDHAITTVITPSCTMDLTQQQLNDENVDFSSRRRYHHTSNIQGHYVLDT</sequence>
<keyword evidence="6" id="KW-0769">Symport</keyword>
<feature type="region of interest" description="Disordered" evidence="13">
    <location>
        <begin position="482"/>
        <end position="523"/>
    </location>
</feature>
<feature type="transmembrane region" description="Helical" evidence="14">
    <location>
        <begin position="151"/>
        <end position="176"/>
    </location>
</feature>
<evidence type="ECO:0000256" key="10">
    <source>
        <dbReference type="ARBA" id="ARBA00023136"/>
    </source>
</evidence>
<keyword evidence="10 14" id="KW-0472">Membrane</keyword>
<evidence type="ECO:0000256" key="13">
    <source>
        <dbReference type="SAM" id="MobiDB-lite"/>
    </source>
</evidence>
<evidence type="ECO:0000313" key="16">
    <source>
        <dbReference type="EMBL" id="SSX07545.1"/>
    </source>
</evidence>
<evidence type="ECO:0000256" key="8">
    <source>
        <dbReference type="ARBA" id="ARBA00022989"/>
    </source>
</evidence>
<keyword evidence="5 14" id="KW-0812">Transmembrane</keyword>
<evidence type="ECO:0000256" key="12">
    <source>
        <dbReference type="ARBA" id="ARBA00073711"/>
    </source>
</evidence>
<dbReference type="InterPro" id="IPR004842">
    <property type="entry name" value="SLC12A_fam"/>
</dbReference>
<evidence type="ECO:0000256" key="6">
    <source>
        <dbReference type="ARBA" id="ARBA00022847"/>
    </source>
</evidence>
<feature type="transmembrane region" description="Helical" evidence="14">
    <location>
        <begin position="417"/>
        <end position="439"/>
    </location>
</feature>
<evidence type="ECO:0000256" key="14">
    <source>
        <dbReference type="SAM" id="Phobius"/>
    </source>
</evidence>
<reference evidence="16" key="1">
    <citation type="submission" date="2018-04" db="EMBL/GenBank/DDBJ databases">
        <authorList>
            <person name="Go L.Y."/>
            <person name="Mitchell J.A."/>
        </authorList>
    </citation>
    <scope>NUCLEOTIDE SEQUENCE</scope>
    <source>
        <tissue evidence="16">Whole organism</tissue>
    </source>
</reference>
<name>A0A336KVG7_CULSO</name>
<dbReference type="GO" id="GO:0006884">
    <property type="term" value="P:cell volume homeostasis"/>
    <property type="evidence" value="ECO:0007669"/>
    <property type="project" value="TreeGrafter"/>
</dbReference>
<feature type="transmembrane region" description="Helical" evidence="14">
    <location>
        <begin position="188"/>
        <end position="209"/>
    </location>
</feature>
<dbReference type="VEuPathDB" id="VectorBase:CSON014923"/>
<evidence type="ECO:0000256" key="3">
    <source>
        <dbReference type="ARBA" id="ARBA00022448"/>
    </source>
</evidence>
<dbReference type="InterPro" id="IPR004841">
    <property type="entry name" value="AA-permease/SLC12A_dom"/>
</dbReference>
<accession>A0A336KVG7</accession>
<keyword evidence="4" id="KW-0633">Potassium transport</keyword>
<feature type="transmembrane region" description="Helical" evidence="14">
    <location>
        <begin position="574"/>
        <end position="599"/>
    </location>
</feature>
<gene>
    <name evidence="16" type="primary">CSON014923</name>
</gene>
<dbReference type="Gene3D" id="1.20.1740.10">
    <property type="entry name" value="Amino acid/polyamine transporter I"/>
    <property type="match status" value="1"/>
</dbReference>
<dbReference type="GO" id="GO:0055075">
    <property type="term" value="P:potassium ion homeostasis"/>
    <property type="evidence" value="ECO:0007669"/>
    <property type="project" value="TreeGrafter"/>
</dbReference>
<keyword evidence="3" id="KW-0813">Transport</keyword>
<feature type="transmembrane region" description="Helical" evidence="14">
    <location>
        <begin position="267"/>
        <end position="289"/>
    </location>
</feature>
<reference evidence="17" key="2">
    <citation type="submission" date="2018-07" db="EMBL/GenBank/DDBJ databases">
        <authorList>
            <person name="Quirk P.G."/>
            <person name="Krulwich T.A."/>
        </authorList>
    </citation>
    <scope>NUCLEOTIDE SEQUENCE</scope>
</reference>
<comment type="subcellular location">
    <subcellularLocation>
        <location evidence="1">Membrane</location>
        <topology evidence="1">Multi-pass membrane protein</topology>
    </subcellularLocation>
</comment>
<dbReference type="GO" id="GO:0016020">
    <property type="term" value="C:membrane"/>
    <property type="evidence" value="ECO:0007669"/>
    <property type="project" value="UniProtKB-SubCell"/>
</dbReference>
<organism evidence="16">
    <name type="scientific">Culicoides sonorensis</name>
    <name type="common">Biting midge</name>
    <dbReference type="NCBI Taxonomy" id="179676"/>
    <lineage>
        <taxon>Eukaryota</taxon>
        <taxon>Metazoa</taxon>
        <taxon>Ecdysozoa</taxon>
        <taxon>Arthropoda</taxon>
        <taxon>Hexapoda</taxon>
        <taxon>Insecta</taxon>
        <taxon>Pterygota</taxon>
        <taxon>Neoptera</taxon>
        <taxon>Endopterygota</taxon>
        <taxon>Diptera</taxon>
        <taxon>Nematocera</taxon>
        <taxon>Chironomoidea</taxon>
        <taxon>Ceratopogonidae</taxon>
        <taxon>Ceratopogoninae</taxon>
        <taxon>Culicoides</taxon>
        <taxon>Monoculicoides</taxon>
    </lineage>
</organism>
<dbReference type="EMBL" id="UFQS01000897">
    <property type="protein sequence ID" value="SSX07545.1"/>
    <property type="molecule type" value="Genomic_DNA"/>
</dbReference>
<keyword evidence="11" id="KW-0868">Chloride</keyword>
<keyword evidence="9" id="KW-0406">Ion transport</keyword>
<keyword evidence="7" id="KW-0630">Potassium</keyword>
<evidence type="ECO:0000256" key="11">
    <source>
        <dbReference type="ARBA" id="ARBA00023214"/>
    </source>
</evidence>
<feature type="transmembrane region" description="Helical" evidence="14">
    <location>
        <begin position="105"/>
        <end position="130"/>
    </location>
</feature>
<evidence type="ECO:0000259" key="15">
    <source>
        <dbReference type="Pfam" id="PF00324"/>
    </source>
</evidence>
<feature type="compositionally biased region" description="Polar residues" evidence="13">
    <location>
        <begin position="1"/>
        <end position="14"/>
    </location>
</feature>
<evidence type="ECO:0000313" key="17">
    <source>
        <dbReference type="EMBL" id="SSX27885.1"/>
    </source>
</evidence>
<evidence type="ECO:0000256" key="2">
    <source>
        <dbReference type="ARBA" id="ARBA00010593"/>
    </source>
</evidence>
<dbReference type="GO" id="GO:0055064">
    <property type="term" value="P:chloride ion homeostasis"/>
    <property type="evidence" value="ECO:0007669"/>
    <property type="project" value="TreeGrafter"/>
</dbReference>
<feature type="compositionally biased region" description="Polar residues" evidence="13">
    <location>
        <begin position="486"/>
        <end position="523"/>
    </location>
</feature>
<evidence type="ECO:0000256" key="4">
    <source>
        <dbReference type="ARBA" id="ARBA00022538"/>
    </source>
</evidence>
<comment type="similarity">
    <text evidence="2">Belongs to the SLC12A transporter family.</text>
</comment>
<dbReference type="AlphaFoldDB" id="A0A336KVG7"/>
<dbReference type="PANTHER" id="PTHR11827">
    <property type="entry name" value="SOLUTE CARRIER FAMILY 12, CATION COTRANSPORTERS"/>
    <property type="match status" value="1"/>
</dbReference>
<evidence type="ECO:0000256" key="5">
    <source>
        <dbReference type="ARBA" id="ARBA00022692"/>
    </source>
</evidence>
<feature type="region of interest" description="Disordered" evidence="13">
    <location>
        <begin position="1"/>
        <end position="20"/>
    </location>
</feature>
<feature type="transmembrane region" description="Helical" evidence="14">
    <location>
        <begin position="71"/>
        <end position="93"/>
    </location>
</feature>
<feature type="domain" description="Amino acid permease/ SLC12A" evidence="15">
    <location>
        <begin position="79"/>
        <end position="463"/>
    </location>
</feature>